<evidence type="ECO:0000256" key="8">
    <source>
        <dbReference type="PIRSR" id="PIRSR001434-2"/>
    </source>
</evidence>
<keyword evidence="6" id="KW-0198">Cysteine biosynthesis</keyword>
<dbReference type="RefSeq" id="XP_022660324.1">
    <property type="nucleotide sequence ID" value="XM_022804589.1"/>
</dbReference>
<dbReference type="PANTHER" id="PTHR11808:SF15">
    <property type="entry name" value="CYSTATHIONINE GAMMA-LYASE"/>
    <property type="match status" value="1"/>
</dbReference>
<dbReference type="RefSeq" id="XP_022660325.1">
    <property type="nucleotide sequence ID" value="XM_022804590.1"/>
</dbReference>
<dbReference type="FunFam" id="3.40.640.10:FF:000009">
    <property type="entry name" value="Cystathionine gamma-synthase homolog"/>
    <property type="match status" value="1"/>
</dbReference>
<dbReference type="PIRSF" id="PIRSF001434">
    <property type="entry name" value="CGS"/>
    <property type="match status" value="1"/>
</dbReference>
<proteinExistence type="inferred from homology"/>
<reference evidence="10" key="1">
    <citation type="submission" date="2021-01" db="UniProtKB">
        <authorList>
            <consortium name="EnsemblMetazoa"/>
        </authorList>
    </citation>
    <scope>IDENTIFICATION</scope>
</reference>
<evidence type="ECO:0000256" key="7">
    <source>
        <dbReference type="ARBA" id="ARBA00029853"/>
    </source>
</evidence>
<accession>A0A7M7K1K0</accession>
<evidence type="ECO:0000313" key="11">
    <source>
        <dbReference type="Proteomes" id="UP000594260"/>
    </source>
</evidence>
<evidence type="ECO:0000256" key="1">
    <source>
        <dbReference type="ARBA" id="ARBA00001933"/>
    </source>
</evidence>
<dbReference type="GeneID" id="111250014"/>
<dbReference type="AlphaFoldDB" id="A0A7M7K1K0"/>
<sequence>MSENNLFRIETNAIHAGQNPKNWNSNPVIPPISLATTFQQFAPGEHAGYKYARSGNPSRTCLETCIASLEKAKFALCYSSGMAAVDNVLHLVNAGDHIVAFDDLYGGVTRILRHCAVPHGLEVDFVDATDADNVSKALKSNTKLIWVESPSNPMMKIVDIAAVSVVVKKGAPEAILVMDNSFMSPYFQNPLALGADVVMHSVTKYINGHSDALMGCIITNREDIHERLRFLQNAIGAVPSPFDCFLVNRGIKTLAVRMERHQENGLKIARFLESNPQVQKVLHPGLPSHPQHETAKKQCSGFSGMLSFYIKGGEKESRAFLTSLKIFSIAESLGAVESLASLPSKMTHALLPEEQRARLGITNNLIRLSIGLENVDDLVEDLDQALKVAAKV</sequence>
<comment type="pathway">
    <text evidence="2">Amino-acid biosynthesis; L-cysteine biosynthesis; L-cysteine from L-homocysteine and L-serine: step 2/2.</text>
</comment>
<dbReference type="InterPro" id="IPR015422">
    <property type="entry name" value="PyrdxlP-dep_Trfase_small"/>
</dbReference>
<dbReference type="EC" id="4.4.1.1" evidence="4"/>
<dbReference type="EnsemblMetazoa" id="XM_022804591">
    <property type="protein sequence ID" value="XP_022660326"/>
    <property type="gene ID" value="LOC111250014"/>
</dbReference>
<dbReference type="RefSeq" id="XP_022660327.1">
    <property type="nucleotide sequence ID" value="XM_022804592.1"/>
</dbReference>
<dbReference type="GO" id="GO:0019343">
    <property type="term" value="P:cysteine biosynthetic process via cystathionine"/>
    <property type="evidence" value="ECO:0007669"/>
    <property type="project" value="TreeGrafter"/>
</dbReference>
<dbReference type="EnsemblMetazoa" id="XM_022804592">
    <property type="protein sequence ID" value="XP_022660327"/>
    <property type="gene ID" value="LOC111250014"/>
</dbReference>
<dbReference type="InterPro" id="IPR015424">
    <property type="entry name" value="PyrdxlP-dep_Trfase"/>
</dbReference>
<dbReference type="Gene3D" id="3.40.640.10">
    <property type="entry name" value="Type I PLP-dependent aspartate aminotransferase-like (Major domain)"/>
    <property type="match status" value="1"/>
</dbReference>
<dbReference type="InterPro" id="IPR000277">
    <property type="entry name" value="Cys/Met-Metab_PyrdxlP-dep_enz"/>
</dbReference>
<dbReference type="EnsemblMetazoa" id="XM_022804590">
    <property type="protein sequence ID" value="XP_022660325"/>
    <property type="gene ID" value="LOC111250014"/>
</dbReference>
<dbReference type="KEGG" id="vde:111250014"/>
<dbReference type="EnsemblMetazoa" id="XM_022804589">
    <property type="protein sequence ID" value="XP_022660324"/>
    <property type="gene ID" value="LOC111250014"/>
</dbReference>
<dbReference type="OMA" id="EHTFVDM"/>
<evidence type="ECO:0000256" key="9">
    <source>
        <dbReference type="RuleBase" id="RU362118"/>
    </source>
</evidence>
<dbReference type="PANTHER" id="PTHR11808">
    <property type="entry name" value="TRANS-SULFURATION ENZYME FAMILY MEMBER"/>
    <property type="match status" value="1"/>
</dbReference>
<evidence type="ECO:0000256" key="2">
    <source>
        <dbReference type="ARBA" id="ARBA00005038"/>
    </source>
</evidence>
<keyword evidence="11" id="KW-1185">Reference proteome</keyword>
<dbReference type="RefSeq" id="XP_022660326.1">
    <property type="nucleotide sequence ID" value="XM_022804591.1"/>
</dbReference>
<dbReference type="InParanoid" id="A0A7M7K1K0"/>
<feature type="modified residue" description="N6-(pyridoxal phosphate)lysine" evidence="8">
    <location>
        <position position="204"/>
    </location>
</feature>
<evidence type="ECO:0000256" key="3">
    <source>
        <dbReference type="ARBA" id="ARBA00009077"/>
    </source>
</evidence>
<dbReference type="GO" id="GO:0004123">
    <property type="term" value="F:cystathionine gamma-lyase activity"/>
    <property type="evidence" value="ECO:0007669"/>
    <property type="project" value="TreeGrafter"/>
</dbReference>
<comment type="similarity">
    <text evidence="3 9">Belongs to the trans-sulfuration enzymes family.</text>
</comment>
<comment type="cofactor">
    <cofactor evidence="1 9">
        <name>pyridoxal 5'-phosphate</name>
        <dbReference type="ChEBI" id="CHEBI:597326"/>
    </cofactor>
</comment>
<protein>
    <recommendedName>
        <fullName evidence="4">cystathionine gamma-lyase</fullName>
        <ecNumber evidence="4">4.4.1.1</ecNumber>
    </recommendedName>
    <alternativeName>
        <fullName evidence="7">Gamma-cystathionase</fullName>
    </alternativeName>
</protein>
<evidence type="ECO:0000256" key="4">
    <source>
        <dbReference type="ARBA" id="ARBA00012085"/>
    </source>
</evidence>
<dbReference type="SUPFAM" id="SSF53383">
    <property type="entry name" value="PLP-dependent transferases"/>
    <property type="match status" value="1"/>
</dbReference>
<evidence type="ECO:0000256" key="5">
    <source>
        <dbReference type="ARBA" id="ARBA00022898"/>
    </source>
</evidence>
<dbReference type="CDD" id="cd00614">
    <property type="entry name" value="CGS_like"/>
    <property type="match status" value="1"/>
</dbReference>
<dbReference type="InterPro" id="IPR015421">
    <property type="entry name" value="PyrdxlP-dep_Trfase_major"/>
</dbReference>
<dbReference type="UniPathway" id="UPA00136">
    <property type="reaction ID" value="UER00202"/>
</dbReference>
<dbReference type="OrthoDB" id="3512640at2759"/>
<name>A0A7M7K1K0_VARDE</name>
<dbReference type="Proteomes" id="UP000594260">
    <property type="component" value="Unplaced"/>
</dbReference>
<dbReference type="Gene3D" id="3.90.1150.10">
    <property type="entry name" value="Aspartate Aminotransferase, domain 1"/>
    <property type="match status" value="1"/>
</dbReference>
<dbReference type="FunCoup" id="A0A7M7K1K0">
    <property type="interactions" value="582"/>
</dbReference>
<dbReference type="GO" id="GO:0005737">
    <property type="term" value="C:cytoplasm"/>
    <property type="evidence" value="ECO:0007669"/>
    <property type="project" value="TreeGrafter"/>
</dbReference>
<organism evidence="10 11">
    <name type="scientific">Varroa destructor</name>
    <name type="common">Honeybee mite</name>
    <dbReference type="NCBI Taxonomy" id="109461"/>
    <lineage>
        <taxon>Eukaryota</taxon>
        <taxon>Metazoa</taxon>
        <taxon>Ecdysozoa</taxon>
        <taxon>Arthropoda</taxon>
        <taxon>Chelicerata</taxon>
        <taxon>Arachnida</taxon>
        <taxon>Acari</taxon>
        <taxon>Parasitiformes</taxon>
        <taxon>Mesostigmata</taxon>
        <taxon>Gamasina</taxon>
        <taxon>Dermanyssoidea</taxon>
        <taxon>Varroidae</taxon>
        <taxon>Varroa</taxon>
    </lineage>
</organism>
<keyword evidence="5 8" id="KW-0663">Pyridoxal phosphate</keyword>
<evidence type="ECO:0000256" key="6">
    <source>
        <dbReference type="ARBA" id="ARBA00023192"/>
    </source>
</evidence>
<dbReference type="GO" id="GO:0019346">
    <property type="term" value="P:transsulfuration"/>
    <property type="evidence" value="ECO:0007669"/>
    <property type="project" value="InterPro"/>
</dbReference>
<dbReference type="Pfam" id="PF01053">
    <property type="entry name" value="Cys_Met_Meta_PP"/>
    <property type="match status" value="1"/>
</dbReference>
<dbReference type="GO" id="GO:0030170">
    <property type="term" value="F:pyridoxal phosphate binding"/>
    <property type="evidence" value="ECO:0007669"/>
    <property type="project" value="InterPro"/>
</dbReference>
<dbReference type="FunFam" id="3.90.1150.10:FF:000008">
    <property type="entry name" value="Cystathionine gamma-synthase"/>
    <property type="match status" value="1"/>
</dbReference>
<keyword evidence="6" id="KW-0028">Amino-acid biosynthesis</keyword>
<evidence type="ECO:0000313" key="10">
    <source>
        <dbReference type="EnsemblMetazoa" id="XP_022660326"/>
    </source>
</evidence>